<evidence type="ECO:0000313" key="2">
    <source>
        <dbReference type="EMBL" id="MFC0477149.1"/>
    </source>
</evidence>
<evidence type="ECO:0000313" key="3">
    <source>
        <dbReference type="Proteomes" id="UP001589738"/>
    </source>
</evidence>
<dbReference type="Proteomes" id="UP001589738">
    <property type="component" value="Unassembled WGS sequence"/>
</dbReference>
<dbReference type="EMBL" id="JBHLUU010000117">
    <property type="protein sequence ID" value="MFC0477149.1"/>
    <property type="molecule type" value="Genomic_DNA"/>
</dbReference>
<dbReference type="PANTHER" id="PTHR33558:SF1">
    <property type="entry name" value="GLUTAREDOXIN-LIKE PROTEIN C5ORF63 HOMOLOG"/>
    <property type="match status" value="1"/>
</dbReference>
<accession>A0ABV6KV49</accession>
<gene>
    <name evidence="2" type="ORF">ACFFHF_18255</name>
</gene>
<keyword evidence="3" id="KW-1185">Reference proteome</keyword>
<reference evidence="2 3" key="1">
    <citation type="submission" date="2024-09" db="EMBL/GenBank/DDBJ databases">
        <authorList>
            <person name="Sun Q."/>
            <person name="Mori K."/>
        </authorList>
    </citation>
    <scope>NUCLEOTIDE SEQUENCE [LARGE SCALE GENOMIC DNA]</scope>
    <source>
        <strain evidence="2 3">CGMCC 1.9126</strain>
    </source>
</reference>
<dbReference type="Gene3D" id="3.40.30.10">
    <property type="entry name" value="Glutaredoxin"/>
    <property type="match status" value="1"/>
</dbReference>
<evidence type="ECO:0000259" key="1">
    <source>
        <dbReference type="PROSITE" id="PS50404"/>
    </source>
</evidence>
<proteinExistence type="predicted"/>
<organism evidence="2 3">
    <name type="scientific">Robertmurraya beringensis</name>
    <dbReference type="NCBI Taxonomy" id="641660"/>
    <lineage>
        <taxon>Bacteria</taxon>
        <taxon>Bacillati</taxon>
        <taxon>Bacillota</taxon>
        <taxon>Bacilli</taxon>
        <taxon>Bacillales</taxon>
        <taxon>Bacillaceae</taxon>
        <taxon>Robertmurraya</taxon>
    </lineage>
</organism>
<dbReference type="PROSITE" id="PS50404">
    <property type="entry name" value="GST_NTER"/>
    <property type="match status" value="1"/>
</dbReference>
<dbReference type="InterPro" id="IPR036249">
    <property type="entry name" value="Thioredoxin-like_sf"/>
</dbReference>
<feature type="domain" description="GST N-terminal" evidence="1">
    <location>
        <begin position="1"/>
        <end position="82"/>
    </location>
</feature>
<dbReference type="InterPro" id="IPR052565">
    <property type="entry name" value="Glutaredoxin-like_YDR286C"/>
</dbReference>
<comment type="caution">
    <text evidence="2">The sequence shown here is derived from an EMBL/GenBank/DDBJ whole genome shotgun (WGS) entry which is preliminary data.</text>
</comment>
<dbReference type="SUPFAM" id="SSF52833">
    <property type="entry name" value="Thioredoxin-like"/>
    <property type="match status" value="1"/>
</dbReference>
<name>A0ABV6KV49_9BACI</name>
<dbReference type="InterPro" id="IPR008554">
    <property type="entry name" value="Glutaredoxin-like"/>
</dbReference>
<dbReference type="InterPro" id="IPR004045">
    <property type="entry name" value="Glutathione_S-Trfase_N"/>
</dbReference>
<dbReference type="Pfam" id="PF05768">
    <property type="entry name" value="Glrx-like"/>
    <property type="match status" value="1"/>
</dbReference>
<dbReference type="RefSeq" id="WP_340905453.1">
    <property type="nucleotide sequence ID" value="NZ_JBHLUU010000117.1"/>
</dbReference>
<sequence length="82" mass="9737">MIIEFYTRKRCPLCEKGKAILAELQESWEFEIVEKDIDTNDEWTEQYGLMIPVVVLDGEELQYGQLDKMFINEALTKKIHRI</sequence>
<protein>
    <submittedName>
        <fullName evidence="2">Glutaredoxin family protein</fullName>
    </submittedName>
</protein>
<dbReference type="PANTHER" id="PTHR33558">
    <property type="entry name" value="GLUTAREDOXIN-LIKE PROTEIN C5ORF63 HOMOLOG"/>
    <property type="match status" value="1"/>
</dbReference>